<feature type="region of interest" description="Disordered" evidence="1">
    <location>
        <begin position="75"/>
        <end position="304"/>
    </location>
</feature>
<feature type="region of interest" description="Disordered" evidence="1">
    <location>
        <begin position="426"/>
        <end position="464"/>
    </location>
</feature>
<name>A0ABD3QFA0_9STRA</name>
<feature type="compositionally biased region" description="Polar residues" evidence="1">
    <location>
        <begin position="591"/>
        <end position="603"/>
    </location>
</feature>
<protein>
    <submittedName>
        <fullName evidence="2">Uncharacterized protein</fullName>
    </submittedName>
</protein>
<feature type="compositionally biased region" description="Gly residues" evidence="1">
    <location>
        <begin position="789"/>
        <end position="798"/>
    </location>
</feature>
<dbReference type="Proteomes" id="UP001516023">
    <property type="component" value="Unassembled WGS sequence"/>
</dbReference>
<accession>A0ABD3QFA0</accession>
<dbReference type="EMBL" id="JABMIG020000045">
    <property type="protein sequence ID" value="KAL3798568.1"/>
    <property type="molecule type" value="Genomic_DNA"/>
</dbReference>
<evidence type="ECO:0000313" key="2">
    <source>
        <dbReference type="EMBL" id="KAL3798568.1"/>
    </source>
</evidence>
<proteinExistence type="predicted"/>
<feature type="compositionally biased region" description="Basic and acidic residues" evidence="1">
    <location>
        <begin position="701"/>
        <end position="719"/>
    </location>
</feature>
<feature type="compositionally biased region" description="Pro residues" evidence="1">
    <location>
        <begin position="246"/>
        <end position="267"/>
    </location>
</feature>
<keyword evidence="3" id="KW-1185">Reference proteome</keyword>
<feature type="compositionally biased region" description="Low complexity" evidence="1">
    <location>
        <begin position="738"/>
        <end position="750"/>
    </location>
</feature>
<feature type="compositionally biased region" description="Polar residues" evidence="1">
    <location>
        <begin position="843"/>
        <end position="855"/>
    </location>
</feature>
<evidence type="ECO:0000256" key="1">
    <source>
        <dbReference type="SAM" id="MobiDB-lite"/>
    </source>
</evidence>
<comment type="caution">
    <text evidence="2">The sequence shown here is derived from an EMBL/GenBank/DDBJ whole genome shotgun (WGS) entry which is preliminary data.</text>
</comment>
<feature type="region of interest" description="Disordered" evidence="1">
    <location>
        <begin position="696"/>
        <end position="855"/>
    </location>
</feature>
<feature type="compositionally biased region" description="Low complexity" evidence="1">
    <location>
        <begin position="553"/>
        <end position="590"/>
    </location>
</feature>
<evidence type="ECO:0000313" key="3">
    <source>
        <dbReference type="Proteomes" id="UP001516023"/>
    </source>
</evidence>
<dbReference type="AlphaFoldDB" id="A0ABD3QFA0"/>
<feature type="compositionally biased region" description="Basic and acidic residues" evidence="1">
    <location>
        <begin position="108"/>
        <end position="123"/>
    </location>
</feature>
<organism evidence="2 3">
    <name type="scientific">Cyclotella cryptica</name>
    <dbReference type="NCBI Taxonomy" id="29204"/>
    <lineage>
        <taxon>Eukaryota</taxon>
        <taxon>Sar</taxon>
        <taxon>Stramenopiles</taxon>
        <taxon>Ochrophyta</taxon>
        <taxon>Bacillariophyta</taxon>
        <taxon>Coscinodiscophyceae</taxon>
        <taxon>Thalassiosirophycidae</taxon>
        <taxon>Stephanodiscales</taxon>
        <taxon>Stephanodiscaceae</taxon>
        <taxon>Cyclotella</taxon>
    </lineage>
</organism>
<sequence length="855" mass="88754">MSSKSNGGQKKRQDGKIADKFRGACPPHKVKDLDALVKQCKGDETKIQSQIMQWWEEPQVAEPEWEAVGKANKKTVGAGVTEKKPAPGAAAAGGAKHDPRPVIAPPRRRSEGRGMGRGADRGGRGGRLRASPTGGVVPSAPPASSAPAPLSAPKPSGVPAPVTNVPGPKGAWGQPIHTAPPSMIPVEPPAAVPAAEKEAVAPAEEIISQQDPTPSGLPAKSNAPSSGNVWATRGSAHLIRAEKAKPPPPVVPQQPVPQPPSPSPPPVEEPEYEPEEQLVPAVDVEDEPIPPPEPEPLLPDNFMGVESVLPPSVNGANINASGWEPLEPAESMSQPDASQVEEEPPMNVLPVEPSVASAPQTIPAPMAAVAAAPTLSPQTLPTVVQPSPPVVVPPATKPSVLNMGHWETGDADEDDDELDFGFGGFGNESEDVSPPAAAAAVSTSNEASLQSHASPARPPPGLSMPPMPAGAMLVHELENKLESTTLGPTTAAAVVEETKGLAENKDIGNANVQSSSSAHPQSFTNDLGTQNIYPGMTQYGGYGMGMYSMGSSNGFGSMPPGQFPLGGPIGQQQQQQPKPQTGLGQPPQQGVSRSGTSPHTLGQPQVPPYGMQNPANEGGAAASDAVPNTTAGMPPGVGQIPAGMQGYPNPAFMYGQYNQMGHPAYAGMQYGYGQGQQFGVQGGFGYHQVMGQGGYGAPYGHDGRHDDQGNHSHMRDNHHSSYPKGGGYRHNRQNNHSQGGHQYGNNYQGQSYGGGGPYGNNYQGQYGGHDGQFPRGYGGSNDHYAMQQQGGGYPGGGYQDNSDQNKGKPKGPHRVQQGFHQQPVGLQGSTQNDSGAGGWPPAGQTSWGGNWQQEN</sequence>
<feature type="region of interest" description="Disordered" evidence="1">
    <location>
        <begin position="510"/>
        <end position="529"/>
    </location>
</feature>
<feature type="region of interest" description="Disordered" evidence="1">
    <location>
        <begin position="319"/>
        <end position="351"/>
    </location>
</feature>
<feature type="compositionally biased region" description="Low complexity" evidence="1">
    <location>
        <begin position="432"/>
        <end position="442"/>
    </location>
</feature>
<feature type="compositionally biased region" description="Basic and acidic residues" evidence="1">
    <location>
        <begin position="11"/>
        <end position="22"/>
    </location>
</feature>
<feature type="region of interest" description="Disordered" evidence="1">
    <location>
        <begin position="553"/>
        <end position="637"/>
    </location>
</feature>
<feature type="compositionally biased region" description="Pro residues" evidence="1">
    <location>
        <begin position="182"/>
        <end position="191"/>
    </location>
</feature>
<gene>
    <name evidence="2" type="ORF">HJC23_011872</name>
</gene>
<feature type="region of interest" description="Disordered" evidence="1">
    <location>
        <begin position="1"/>
        <end position="26"/>
    </location>
</feature>
<reference evidence="2 3" key="1">
    <citation type="journal article" date="2020" name="G3 (Bethesda)">
        <title>Improved Reference Genome for Cyclotella cryptica CCMP332, a Model for Cell Wall Morphogenesis, Salinity Adaptation, and Lipid Production in Diatoms (Bacillariophyta).</title>
        <authorList>
            <person name="Roberts W.R."/>
            <person name="Downey K.M."/>
            <person name="Ruck E.C."/>
            <person name="Traller J.C."/>
            <person name="Alverson A.J."/>
        </authorList>
    </citation>
    <scope>NUCLEOTIDE SEQUENCE [LARGE SCALE GENOMIC DNA]</scope>
    <source>
        <strain evidence="2 3">CCMP332</strain>
    </source>
</reference>
<feature type="compositionally biased region" description="Polar residues" evidence="1">
    <location>
        <begin position="443"/>
        <end position="453"/>
    </location>
</feature>